<dbReference type="PANTHER" id="PTHR43442:SF3">
    <property type="entry name" value="GLUCONOKINASE-RELATED"/>
    <property type="match status" value="1"/>
</dbReference>
<dbReference type="Gene3D" id="3.40.50.300">
    <property type="entry name" value="P-loop containing nucleotide triphosphate hydrolases"/>
    <property type="match status" value="1"/>
</dbReference>
<dbReference type="SUPFAM" id="SSF52540">
    <property type="entry name" value="P-loop containing nucleoside triphosphate hydrolases"/>
    <property type="match status" value="1"/>
</dbReference>
<protein>
    <recommendedName>
        <fullName evidence="3 9">Gluconokinase</fullName>
        <ecNumber evidence="3 9">2.7.1.12</ecNumber>
    </recommendedName>
</protein>
<evidence type="ECO:0000256" key="2">
    <source>
        <dbReference type="ARBA" id="ARBA00008420"/>
    </source>
</evidence>
<keyword evidence="7 9" id="KW-0067">ATP-binding</keyword>
<evidence type="ECO:0000256" key="8">
    <source>
        <dbReference type="ARBA" id="ARBA00048090"/>
    </source>
</evidence>
<evidence type="ECO:0000256" key="7">
    <source>
        <dbReference type="ARBA" id="ARBA00022840"/>
    </source>
</evidence>
<evidence type="ECO:0000313" key="11">
    <source>
        <dbReference type="Proteomes" id="UP001310387"/>
    </source>
</evidence>
<comment type="similarity">
    <text evidence="2 9">Belongs to the gluconokinase GntK/GntV family.</text>
</comment>
<dbReference type="InterPro" id="IPR027417">
    <property type="entry name" value="P-loop_NTPase"/>
</dbReference>
<dbReference type="EMBL" id="JBAGLP010000118">
    <property type="protein sequence ID" value="MEG3615859.1"/>
    <property type="molecule type" value="Genomic_DNA"/>
</dbReference>
<keyword evidence="11" id="KW-1185">Reference proteome</keyword>
<comment type="caution">
    <text evidence="10">The sequence shown here is derived from an EMBL/GenBank/DDBJ whole genome shotgun (WGS) entry which is preliminary data.</text>
</comment>
<reference evidence="10" key="1">
    <citation type="journal article" date="2024" name="Antonie Van Leeuwenhoek">
        <title>Isoptericola haloaureus sp. nov., a dimorphic actinobacterium isolated from mangrove sediments of southeast India, implicating biosaline agricultural significance through nitrogen fixation and salt tolerance genes.</title>
        <authorList>
            <person name="Prathaban M."/>
            <person name="Prathiviraj R."/>
            <person name="Ravichandran M."/>
            <person name="Natarajan S.D."/>
            <person name="Sobanaa M."/>
            <person name="Hari Krishna Kumar S."/>
            <person name="Chandrasekar V."/>
            <person name="Selvin J."/>
        </authorList>
    </citation>
    <scope>NUCLEOTIDE SEQUENCE</scope>
    <source>
        <strain evidence="10">MP1014</strain>
    </source>
</reference>
<gene>
    <name evidence="10" type="ORF">V5O49_12050</name>
</gene>
<accession>A0ABU7Z8L4</accession>
<comment type="catalytic activity">
    <reaction evidence="8 9">
        <text>D-gluconate + ATP = 6-phospho-D-gluconate + ADP + H(+)</text>
        <dbReference type="Rhea" id="RHEA:19433"/>
        <dbReference type="ChEBI" id="CHEBI:15378"/>
        <dbReference type="ChEBI" id="CHEBI:18391"/>
        <dbReference type="ChEBI" id="CHEBI:30616"/>
        <dbReference type="ChEBI" id="CHEBI:58759"/>
        <dbReference type="ChEBI" id="CHEBI:456216"/>
        <dbReference type="EC" id="2.7.1.12"/>
    </reaction>
</comment>
<evidence type="ECO:0000256" key="1">
    <source>
        <dbReference type="ARBA" id="ARBA00004761"/>
    </source>
</evidence>
<comment type="pathway">
    <text evidence="1">Carbohydrate acid metabolism.</text>
</comment>
<dbReference type="InterPro" id="IPR006001">
    <property type="entry name" value="Therm_gnt_kin"/>
</dbReference>
<dbReference type="Proteomes" id="UP001310387">
    <property type="component" value="Unassembled WGS sequence"/>
</dbReference>
<dbReference type="GO" id="GO:0046316">
    <property type="term" value="F:gluconokinase activity"/>
    <property type="evidence" value="ECO:0007669"/>
    <property type="project" value="UniProtKB-EC"/>
</dbReference>
<dbReference type="CDD" id="cd02021">
    <property type="entry name" value="GntK"/>
    <property type="match status" value="1"/>
</dbReference>
<keyword evidence="5 9" id="KW-0547">Nucleotide-binding</keyword>
<sequence>MDTDVTTPAHRPPDPTAVPHVVVMGVAGSGKTTVATLLAARLGVTYAEADQFHPAANIAKMSAGTPLTDADRAPWLATIRDWLSAEADAGRPGVVTCSALKRAYRDVLRAAHGQVLFVHLDGPPELLAERMEGRTGHFMPRSLLPSQLAALEPLADDEHGLTLSITETPDAIVDAVADLLGRG</sequence>
<evidence type="ECO:0000313" key="10">
    <source>
        <dbReference type="EMBL" id="MEG3615859.1"/>
    </source>
</evidence>
<dbReference type="RefSeq" id="WP_332902452.1">
    <property type="nucleotide sequence ID" value="NZ_JBAGLP010000118.1"/>
</dbReference>
<dbReference type="EC" id="2.7.1.12" evidence="3 9"/>
<evidence type="ECO:0000256" key="6">
    <source>
        <dbReference type="ARBA" id="ARBA00022777"/>
    </source>
</evidence>
<evidence type="ECO:0000256" key="5">
    <source>
        <dbReference type="ARBA" id="ARBA00022741"/>
    </source>
</evidence>
<evidence type="ECO:0000256" key="9">
    <source>
        <dbReference type="RuleBase" id="RU363066"/>
    </source>
</evidence>
<organism evidence="10 11">
    <name type="scientific">Isoptericola haloaureus</name>
    <dbReference type="NCBI Taxonomy" id="1542902"/>
    <lineage>
        <taxon>Bacteria</taxon>
        <taxon>Bacillati</taxon>
        <taxon>Actinomycetota</taxon>
        <taxon>Actinomycetes</taxon>
        <taxon>Micrococcales</taxon>
        <taxon>Promicromonosporaceae</taxon>
        <taxon>Isoptericola</taxon>
    </lineage>
</organism>
<dbReference type="NCBIfam" id="TIGR01313">
    <property type="entry name" value="therm_gnt_kin"/>
    <property type="match status" value="1"/>
</dbReference>
<evidence type="ECO:0000256" key="3">
    <source>
        <dbReference type="ARBA" id="ARBA00012054"/>
    </source>
</evidence>
<evidence type="ECO:0000256" key="4">
    <source>
        <dbReference type="ARBA" id="ARBA00022679"/>
    </source>
</evidence>
<proteinExistence type="inferred from homology"/>
<dbReference type="PANTHER" id="PTHR43442">
    <property type="entry name" value="GLUCONOKINASE-RELATED"/>
    <property type="match status" value="1"/>
</dbReference>
<name>A0ABU7Z8L4_9MICO</name>
<dbReference type="Pfam" id="PF13671">
    <property type="entry name" value="AAA_33"/>
    <property type="match status" value="1"/>
</dbReference>
<reference evidence="10" key="2">
    <citation type="submission" date="2024-02" db="EMBL/GenBank/DDBJ databases">
        <authorList>
            <person name="Prathaban M."/>
            <person name="Mythili R."/>
            <person name="Sharmila Devi N."/>
            <person name="Sobanaa M."/>
            <person name="Prathiviraj R."/>
            <person name="Selvin J."/>
        </authorList>
    </citation>
    <scope>NUCLEOTIDE SEQUENCE</scope>
    <source>
        <strain evidence="10">MP1014</strain>
    </source>
</reference>
<keyword evidence="6 9" id="KW-0418">Kinase</keyword>
<keyword evidence="4 9" id="KW-0808">Transferase</keyword>